<name>A0A1I0CLU4_9FIRM</name>
<dbReference type="Proteomes" id="UP000199800">
    <property type="component" value="Unassembled WGS sequence"/>
</dbReference>
<reference evidence="2 3" key="1">
    <citation type="submission" date="2016-10" db="EMBL/GenBank/DDBJ databases">
        <authorList>
            <person name="de Groot N.N."/>
        </authorList>
    </citation>
    <scope>NUCLEOTIDE SEQUENCE [LARGE SCALE GENOMIC DNA]</scope>
    <source>
        <strain evidence="2 3">DSM 1801</strain>
    </source>
</reference>
<keyword evidence="3" id="KW-1185">Reference proteome</keyword>
<accession>A0A1I0CLU4</accession>
<evidence type="ECO:0000259" key="1">
    <source>
        <dbReference type="Pfam" id="PF07510"/>
    </source>
</evidence>
<feature type="domain" description="GmrSD restriction endonucleases C-terminal" evidence="1">
    <location>
        <begin position="7"/>
        <end position="67"/>
    </location>
</feature>
<evidence type="ECO:0000313" key="2">
    <source>
        <dbReference type="EMBL" id="SET20651.1"/>
    </source>
</evidence>
<dbReference type="STRING" id="29364.SAMN04487772_11084"/>
<dbReference type="Pfam" id="PF07510">
    <property type="entry name" value="GmrSD_C"/>
    <property type="match status" value="1"/>
</dbReference>
<dbReference type="InterPro" id="IPR011089">
    <property type="entry name" value="GmrSD_C"/>
</dbReference>
<protein>
    <recommendedName>
        <fullName evidence="1">GmrSD restriction endonucleases C-terminal domain-containing protein</fullName>
    </recommendedName>
</protein>
<sequence>MPEDTIKEKIEHIGNKLPFEKKLNIVAGNGYFGKKKKEYAASKIAITKEMGTNAGTDWNLDSILKRDIRISDSVLDILKGWNNAYLNIPVSVSDEDQPSDEDLARIKEFKKRGWI</sequence>
<evidence type="ECO:0000313" key="3">
    <source>
        <dbReference type="Proteomes" id="UP000199800"/>
    </source>
</evidence>
<gene>
    <name evidence="2" type="ORF">SAMN04487772_11084</name>
</gene>
<proteinExistence type="predicted"/>
<organism evidence="2 3">
    <name type="scientific">[Clostridium] polysaccharolyticum</name>
    <dbReference type="NCBI Taxonomy" id="29364"/>
    <lineage>
        <taxon>Bacteria</taxon>
        <taxon>Bacillati</taxon>
        <taxon>Bacillota</taxon>
        <taxon>Clostridia</taxon>
        <taxon>Lachnospirales</taxon>
        <taxon>Lachnospiraceae</taxon>
    </lineage>
</organism>
<dbReference type="EMBL" id="FOHN01000010">
    <property type="protein sequence ID" value="SET20651.1"/>
    <property type="molecule type" value="Genomic_DNA"/>
</dbReference>
<dbReference type="AlphaFoldDB" id="A0A1I0CLU4"/>